<dbReference type="SMART" id="SM00062">
    <property type="entry name" value="PBPb"/>
    <property type="match status" value="1"/>
</dbReference>
<gene>
    <name evidence="6" type="ORF">LA374_02475</name>
    <name evidence="5" type="ORF">WL1483_4124</name>
</gene>
<keyword evidence="8" id="KW-1185">Reference proteome</keyword>
<dbReference type="PANTHER" id="PTHR35936:SF25">
    <property type="entry name" value="ABC TRANSPORTER SUBSTRATE-BINDING PROTEIN"/>
    <property type="match status" value="1"/>
</dbReference>
<keyword evidence="2 3" id="KW-0732">Signal</keyword>
<dbReference type="RefSeq" id="WP_082177918.1">
    <property type="nucleotide sequence ID" value="NZ_CDDB01000028.1"/>
</dbReference>
<dbReference type="KEGG" id="asr:WL1483_4124"/>
<reference evidence="5 7" key="2">
    <citation type="journal article" date="2016" name="Genome Announc.">
        <title>Complete Genome Sequence of the Highly Virulent Aeromonas schubertii Strain WL1483, Isolated from Diseased Snakehead Fish (Channa argus) in China.</title>
        <authorList>
            <person name="Liu L."/>
            <person name="Li N."/>
            <person name="Zhang D."/>
            <person name="Fu X."/>
            <person name="Shi C."/>
            <person name="Lin Q."/>
            <person name="Hao G."/>
        </authorList>
    </citation>
    <scope>NUCLEOTIDE SEQUENCE [LARGE SCALE GENOMIC DNA]</scope>
    <source>
        <strain evidence="5 7">WL1483</strain>
    </source>
</reference>
<evidence type="ECO:0000313" key="6">
    <source>
        <dbReference type="EMBL" id="MBZ6065081.1"/>
    </source>
</evidence>
<proteinExistence type="inferred from homology"/>
<evidence type="ECO:0000313" key="7">
    <source>
        <dbReference type="Proteomes" id="UP000058114"/>
    </source>
</evidence>
<reference evidence="7" key="1">
    <citation type="submission" date="2015-10" db="EMBL/GenBank/DDBJ databases">
        <title>Complete Genome Sequence of Aeromonas schubertii strain WL1483.</title>
        <authorList>
            <person name="Liu L."/>
        </authorList>
    </citation>
    <scope>NUCLEOTIDE SEQUENCE [LARGE SCALE GENOMIC DNA]</scope>
    <source>
        <strain evidence="7">WL1483</strain>
    </source>
</reference>
<name>A0A0S2SPF7_9GAMM</name>
<dbReference type="EMBL" id="JAIRBT010000002">
    <property type="protein sequence ID" value="MBZ6065081.1"/>
    <property type="molecule type" value="Genomic_DNA"/>
</dbReference>
<dbReference type="PATRIC" id="fig|652.5.peg.2437"/>
<dbReference type="Proteomes" id="UP000058114">
    <property type="component" value="Chromosome"/>
</dbReference>
<protein>
    <submittedName>
        <fullName evidence="5">ABC-type amino acid transport/signal transduction systems</fullName>
    </submittedName>
    <submittedName>
        <fullName evidence="6">Transporter substrate-binding domain-containing protein</fullName>
    </submittedName>
</protein>
<feature type="chain" id="PRO_5006604557" evidence="3">
    <location>
        <begin position="18"/>
        <end position="234"/>
    </location>
</feature>
<feature type="domain" description="Solute-binding protein family 3/N-terminal" evidence="4">
    <location>
        <begin position="19"/>
        <end position="234"/>
    </location>
</feature>
<evidence type="ECO:0000313" key="5">
    <source>
        <dbReference type="EMBL" id="ALP43543.1"/>
    </source>
</evidence>
<feature type="signal peptide" evidence="3">
    <location>
        <begin position="1"/>
        <end position="17"/>
    </location>
</feature>
<dbReference type="PANTHER" id="PTHR35936">
    <property type="entry name" value="MEMBRANE-BOUND LYTIC MUREIN TRANSGLYCOSYLASE F"/>
    <property type="match status" value="1"/>
</dbReference>
<comment type="similarity">
    <text evidence="1">Belongs to the bacterial solute-binding protein 3 family.</text>
</comment>
<evidence type="ECO:0000259" key="4">
    <source>
        <dbReference type="SMART" id="SM00062"/>
    </source>
</evidence>
<dbReference type="InterPro" id="IPR001638">
    <property type="entry name" value="Solute-binding_3/MltF_N"/>
</dbReference>
<dbReference type="SUPFAM" id="SSF53850">
    <property type="entry name" value="Periplasmic binding protein-like II"/>
    <property type="match status" value="1"/>
</dbReference>
<evidence type="ECO:0000256" key="1">
    <source>
        <dbReference type="ARBA" id="ARBA00010333"/>
    </source>
</evidence>
<dbReference type="Proteomes" id="UP000774958">
    <property type="component" value="Unassembled WGS sequence"/>
</dbReference>
<organism evidence="5 7">
    <name type="scientific">Aeromonas schubertii</name>
    <dbReference type="NCBI Taxonomy" id="652"/>
    <lineage>
        <taxon>Bacteria</taxon>
        <taxon>Pseudomonadati</taxon>
        <taxon>Pseudomonadota</taxon>
        <taxon>Gammaproteobacteria</taxon>
        <taxon>Aeromonadales</taxon>
        <taxon>Aeromonadaceae</taxon>
        <taxon>Aeromonas</taxon>
    </lineage>
</organism>
<dbReference type="EMBL" id="CP013067">
    <property type="protein sequence ID" value="ALP43543.1"/>
    <property type="molecule type" value="Genomic_DNA"/>
</dbReference>
<evidence type="ECO:0000256" key="3">
    <source>
        <dbReference type="SAM" id="SignalP"/>
    </source>
</evidence>
<dbReference type="OrthoDB" id="245568at2"/>
<dbReference type="AlphaFoldDB" id="A0A0S2SPF7"/>
<evidence type="ECO:0000313" key="8">
    <source>
        <dbReference type="Proteomes" id="UP000774958"/>
    </source>
</evidence>
<sequence>MRRLLGLWVFCTTLAQAHPLAIAVGESMPPFFIEGDPPSGLELDIVKGALEGSGHQLQPLFVPYGRAERLYLAGRVDAYATTERKSAGFYSLPHITYENVAVTLKSNALALGSLEQLAGMRVHAFQHARGLLGASFAGVVKKMASYQERGRLEDSLRMLEKGRLDVVVVDINILRYLQRKGVVGEGLAVHFLFPTLHYRILFRDKGERDDFNKGLERLRRSGDYYRLQERYLGN</sequence>
<evidence type="ECO:0000256" key="2">
    <source>
        <dbReference type="ARBA" id="ARBA00022729"/>
    </source>
</evidence>
<dbReference type="Pfam" id="PF00497">
    <property type="entry name" value="SBP_bac_3"/>
    <property type="match status" value="1"/>
</dbReference>
<dbReference type="Gene3D" id="3.40.190.10">
    <property type="entry name" value="Periplasmic binding protein-like II"/>
    <property type="match status" value="2"/>
</dbReference>
<accession>A0A0S2SPF7</accession>
<reference evidence="6 8" key="3">
    <citation type="submission" date="2021-09" db="EMBL/GenBank/DDBJ databases">
        <title>Aeromonas schubertii isolated from Asian sea bass.</title>
        <authorList>
            <person name="Pinpimai K."/>
        </authorList>
    </citation>
    <scope>NUCLEOTIDE SEQUENCE [LARGE SCALE GENOMIC DNA]</scope>
    <source>
        <strain evidence="6 8">CHULA2021a</strain>
    </source>
</reference>